<reference evidence="15" key="1">
    <citation type="submission" date="2025-08" db="UniProtKB">
        <authorList>
            <consortium name="RefSeq"/>
        </authorList>
    </citation>
    <scope>IDENTIFICATION</scope>
    <source>
        <tissue evidence="15">Gonads</tissue>
    </source>
</reference>
<comment type="catalytic activity">
    <reaction evidence="12">
        <text>guanine + H2O + H(+) = xanthine + NH4(+)</text>
        <dbReference type="Rhea" id="RHEA:14665"/>
        <dbReference type="ChEBI" id="CHEBI:15377"/>
        <dbReference type="ChEBI" id="CHEBI:15378"/>
        <dbReference type="ChEBI" id="CHEBI:16235"/>
        <dbReference type="ChEBI" id="CHEBI:17712"/>
        <dbReference type="ChEBI" id="CHEBI:28938"/>
        <dbReference type="EC" id="3.5.4.3"/>
    </reaction>
</comment>
<dbReference type="InterPro" id="IPR014311">
    <property type="entry name" value="Guanine_deaminase"/>
</dbReference>
<evidence type="ECO:0000256" key="6">
    <source>
        <dbReference type="ARBA" id="ARBA00022553"/>
    </source>
</evidence>
<protein>
    <recommendedName>
        <fullName evidence="5 12">Guanine deaminase</fullName>
        <shortName evidence="12">Guanase</shortName>
        <ecNumber evidence="4 12">3.5.4.3</ecNumber>
    </recommendedName>
    <alternativeName>
        <fullName evidence="11 12">Guanine aminohydrolase</fullName>
    </alternativeName>
</protein>
<comment type="function">
    <text evidence="10 12">Catalyzes the hydrolytic deamination of guanine, producing xanthine and ammonia.</text>
</comment>
<dbReference type="InterPro" id="IPR051607">
    <property type="entry name" value="Metallo-dep_hydrolases"/>
</dbReference>
<accession>A0A1S3JDS5</accession>
<evidence type="ECO:0000256" key="5">
    <source>
        <dbReference type="ARBA" id="ARBA00014514"/>
    </source>
</evidence>
<keyword evidence="14" id="KW-1185">Reference proteome</keyword>
<dbReference type="Proteomes" id="UP000085678">
    <property type="component" value="Unplaced"/>
</dbReference>
<dbReference type="Gene3D" id="3.20.20.140">
    <property type="entry name" value="Metal-dependent hydrolases"/>
    <property type="match status" value="1"/>
</dbReference>
<dbReference type="GO" id="GO:0008270">
    <property type="term" value="F:zinc ion binding"/>
    <property type="evidence" value="ECO:0007669"/>
    <property type="project" value="UniProtKB-UniRule"/>
</dbReference>
<evidence type="ECO:0000256" key="12">
    <source>
        <dbReference type="RuleBase" id="RU366009"/>
    </source>
</evidence>
<feature type="domain" description="Amidohydrolase-related" evidence="13">
    <location>
        <begin position="65"/>
        <end position="435"/>
    </location>
</feature>
<evidence type="ECO:0000313" key="14">
    <source>
        <dbReference type="Proteomes" id="UP000085678"/>
    </source>
</evidence>
<dbReference type="GO" id="GO:0006147">
    <property type="term" value="P:guanine catabolic process"/>
    <property type="evidence" value="ECO:0007669"/>
    <property type="project" value="UniProtKB-UniRule"/>
</dbReference>
<evidence type="ECO:0000256" key="8">
    <source>
        <dbReference type="ARBA" id="ARBA00022801"/>
    </source>
</evidence>
<evidence type="ECO:0000256" key="11">
    <source>
        <dbReference type="ARBA" id="ARBA00083147"/>
    </source>
</evidence>
<dbReference type="PANTHER" id="PTHR11271">
    <property type="entry name" value="GUANINE DEAMINASE"/>
    <property type="match status" value="1"/>
</dbReference>
<dbReference type="InParanoid" id="A0A1S3JDS5"/>
<sequence>MAAKIFYGTLCHSTADDPMVILEDHILGVKNGKIQLVKDSSYLDEALSELGLQENDVKYLKKGKFLMPGLIDTHIHASQYVYTGTAMELHLLDWLKNYTYPIEANFEDLKFAEDVYQKAVKRVLKNGTTTACYFATIHVDATLKLCDIVENAGQRAYIGKVNMDAYSPHYYVETTQESKEETEKFVTKILKKNNPLIKPVITPRFAPNCTLELSKYLGHLAKQYDLPIQSHISETTDEVEWVKELFPGSKHYADVYDQCNLLTDKTVMAHGVYLSDEELKLFKSTGTGISHCPNSNLSLRSGMMDARRVLDMGVKLGLGTDVSGGYHPSMLDAIRTAVQVSNVISLDMHTDYKSLSHREAFKLATLGGSEVLGLSDKTGNFEVGKEFDALLVDTTVVEGPVDIFKRDSTDDIIQKFLFLGDDRNIQEVYVAGKQVL</sequence>
<evidence type="ECO:0000256" key="2">
    <source>
        <dbReference type="ARBA" id="ARBA00006745"/>
    </source>
</evidence>
<evidence type="ECO:0000256" key="9">
    <source>
        <dbReference type="ARBA" id="ARBA00022833"/>
    </source>
</evidence>
<dbReference type="OMA" id="CVHMNDS"/>
<evidence type="ECO:0000259" key="13">
    <source>
        <dbReference type="Pfam" id="PF01979"/>
    </source>
</evidence>
<dbReference type="NCBIfam" id="TIGR02967">
    <property type="entry name" value="guan_deamin"/>
    <property type="match status" value="1"/>
</dbReference>
<dbReference type="RefSeq" id="XP_013408565.1">
    <property type="nucleotide sequence ID" value="XM_013553111.1"/>
</dbReference>
<dbReference type="FunFam" id="3.20.20.140:FF:000021">
    <property type="entry name" value="Guanine deaminase"/>
    <property type="match status" value="1"/>
</dbReference>
<dbReference type="STRING" id="7574.A0A1S3JDS5"/>
<keyword evidence="6" id="KW-0597">Phosphoprotein</keyword>
<dbReference type="SUPFAM" id="SSF51338">
    <property type="entry name" value="Composite domain of metallo-dependent hydrolases"/>
    <property type="match status" value="1"/>
</dbReference>
<dbReference type="UniPathway" id="UPA00603">
    <property type="reaction ID" value="UER00660"/>
</dbReference>
<dbReference type="GO" id="GO:0008892">
    <property type="term" value="F:guanine deaminase activity"/>
    <property type="evidence" value="ECO:0007669"/>
    <property type="project" value="UniProtKB-UniRule"/>
</dbReference>
<dbReference type="GO" id="GO:0005829">
    <property type="term" value="C:cytosol"/>
    <property type="evidence" value="ECO:0007669"/>
    <property type="project" value="TreeGrafter"/>
</dbReference>
<evidence type="ECO:0000256" key="7">
    <source>
        <dbReference type="ARBA" id="ARBA00022723"/>
    </source>
</evidence>
<dbReference type="Gene3D" id="2.30.40.10">
    <property type="entry name" value="Urease, subunit C, domain 1"/>
    <property type="match status" value="1"/>
</dbReference>
<dbReference type="FunCoup" id="A0A1S3JDS5">
    <property type="interactions" value="540"/>
</dbReference>
<comment type="subunit">
    <text evidence="3">Homodimer.</text>
</comment>
<dbReference type="InterPro" id="IPR006680">
    <property type="entry name" value="Amidohydro-rel"/>
</dbReference>
<name>A0A1S3JDS5_LINAN</name>
<gene>
    <name evidence="15" type="primary">LOC106172411</name>
</gene>
<keyword evidence="8 12" id="KW-0378">Hydrolase</keyword>
<keyword evidence="9 12" id="KW-0862">Zinc</keyword>
<comment type="cofactor">
    <cofactor evidence="12">
        <name>Zn(2+)</name>
        <dbReference type="ChEBI" id="CHEBI:29105"/>
    </cofactor>
    <text evidence="12">Binds 1 zinc ion per subunit.</text>
</comment>
<dbReference type="InterPro" id="IPR011059">
    <property type="entry name" value="Metal-dep_hydrolase_composite"/>
</dbReference>
<evidence type="ECO:0000256" key="1">
    <source>
        <dbReference type="ARBA" id="ARBA00004984"/>
    </source>
</evidence>
<evidence type="ECO:0000256" key="4">
    <source>
        <dbReference type="ARBA" id="ARBA00012781"/>
    </source>
</evidence>
<evidence type="ECO:0000256" key="10">
    <source>
        <dbReference type="ARBA" id="ARBA00056079"/>
    </source>
</evidence>
<organism evidence="14 15">
    <name type="scientific">Lingula anatina</name>
    <name type="common">Brachiopod</name>
    <name type="synonym">Lingula unguis</name>
    <dbReference type="NCBI Taxonomy" id="7574"/>
    <lineage>
        <taxon>Eukaryota</taxon>
        <taxon>Metazoa</taxon>
        <taxon>Spiralia</taxon>
        <taxon>Lophotrochozoa</taxon>
        <taxon>Brachiopoda</taxon>
        <taxon>Linguliformea</taxon>
        <taxon>Lingulata</taxon>
        <taxon>Lingulida</taxon>
        <taxon>Linguloidea</taxon>
        <taxon>Lingulidae</taxon>
        <taxon>Lingula</taxon>
    </lineage>
</organism>
<dbReference type="EC" id="3.5.4.3" evidence="4 12"/>
<evidence type="ECO:0000256" key="3">
    <source>
        <dbReference type="ARBA" id="ARBA00011738"/>
    </source>
</evidence>
<dbReference type="SUPFAM" id="SSF51556">
    <property type="entry name" value="Metallo-dependent hydrolases"/>
    <property type="match status" value="1"/>
</dbReference>
<dbReference type="AlphaFoldDB" id="A0A1S3JDS5"/>
<dbReference type="GeneID" id="106172411"/>
<evidence type="ECO:0000313" key="15">
    <source>
        <dbReference type="RefSeq" id="XP_013408565.1"/>
    </source>
</evidence>
<dbReference type="PANTHER" id="PTHR11271:SF6">
    <property type="entry name" value="GUANINE DEAMINASE"/>
    <property type="match status" value="1"/>
</dbReference>
<comment type="similarity">
    <text evidence="2 12">Belongs to the metallo-dependent hydrolases superfamily. ATZ/TRZ family.</text>
</comment>
<dbReference type="KEGG" id="lak:106172411"/>
<proteinExistence type="inferred from homology"/>
<dbReference type="OrthoDB" id="194468at2759"/>
<dbReference type="Pfam" id="PF01979">
    <property type="entry name" value="Amidohydro_1"/>
    <property type="match status" value="1"/>
</dbReference>
<keyword evidence="7 12" id="KW-0479">Metal-binding</keyword>
<dbReference type="InterPro" id="IPR032466">
    <property type="entry name" value="Metal_Hydrolase"/>
</dbReference>
<comment type="pathway">
    <text evidence="1 12">Purine metabolism; guanine degradation; xanthine from guanine: step 1/1.</text>
</comment>